<organism evidence="1 2">
    <name type="scientific">Methylococcus capsulatus</name>
    <dbReference type="NCBI Taxonomy" id="414"/>
    <lineage>
        <taxon>Bacteria</taxon>
        <taxon>Pseudomonadati</taxon>
        <taxon>Pseudomonadota</taxon>
        <taxon>Gammaproteobacteria</taxon>
        <taxon>Methylococcales</taxon>
        <taxon>Methylococcaceae</taxon>
        <taxon>Methylococcus</taxon>
    </lineage>
</organism>
<evidence type="ECO:0008006" key="3">
    <source>
        <dbReference type="Google" id="ProtNLM"/>
    </source>
</evidence>
<dbReference type="Pfam" id="PF06794">
    <property type="entry name" value="UPF0270"/>
    <property type="match status" value="1"/>
</dbReference>
<accession>A0AA35UR41</accession>
<evidence type="ECO:0000313" key="1">
    <source>
        <dbReference type="EMBL" id="CAI8817606.1"/>
    </source>
</evidence>
<dbReference type="InterPro" id="IPR010648">
    <property type="entry name" value="UPF0270"/>
</dbReference>
<dbReference type="Proteomes" id="UP001158598">
    <property type="component" value="Chromosome"/>
</dbReference>
<dbReference type="RefSeq" id="WP_218797024.1">
    <property type="nucleotide sequence ID" value="NZ_CP079097.1"/>
</dbReference>
<proteinExistence type="predicted"/>
<gene>
    <name evidence="1" type="ORF">MCNOR_1879</name>
</gene>
<dbReference type="EMBL" id="OX458332">
    <property type="protein sequence ID" value="CAI8817606.1"/>
    <property type="molecule type" value="Genomic_DNA"/>
</dbReference>
<name>A0AA35UR41_METCP</name>
<dbReference type="AlphaFoldDB" id="A0AA35UR41"/>
<evidence type="ECO:0000313" key="2">
    <source>
        <dbReference type="Proteomes" id="UP001158598"/>
    </source>
</evidence>
<sequence length="67" mass="7549">MNIPYDRLSPEALRNLLIDIVTRDGTDYSAEEIPLETKIAQAMQVLEEKRAVLVYSERDGTVTLSPV</sequence>
<reference evidence="1" key="1">
    <citation type="submission" date="2023-03" db="EMBL/GenBank/DDBJ databases">
        <authorList>
            <person name="Pearce D."/>
        </authorList>
    </citation>
    <scope>NUCLEOTIDE SEQUENCE</scope>
    <source>
        <strain evidence="1">Mc</strain>
    </source>
</reference>
<protein>
    <recommendedName>
        <fullName evidence="3">YheU family protein</fullName>
    </recommendedName>
</protein>